<name>A0A171DQM6_9ACTN</name>
<proteinExistence type="predicted"/>
<dbReference type="Proteomes" id="UP000077701">
    <property type="component" value="Unassembled WGS sequence"/>
</dbReference>
<reference evidence="2" key="2">
    <citation type="submission" date="2016-04" db="EMBL/GenBank/DDBJ databases">
        <title>Planomonospora sphaerica JCM9374 whole genome shotgun sequence.</title>
        <authorList>
            <person name="Suzuki T."/>
            <person name="Dohra H."/>
            <person name="Kodani S."/>
        </authorList>
    </citation>
    <scope>NUCLEOTIDE SEQUENCE [LARGE SCALE GENOMIC DNA]</scope>
    <source>
        <strain evidence="2">JCM 9374</strain>
    </source>
</reference>
<comment type="caution">
    <text evidence="1">The sequence shown here is derived from an EMBL/GenBank/DDBJ whole genome shotgun (WGS) entry which is preliminary data.</text>
</comment>
<dbReference type="EMBL" id="BDCX01000028">
    <property type="protein sequence ID" value="GAT71366.1"/>
    <property type="molecule type" value="Genomic_DNA"/>
</dbReference>
<keyword evidence="2" id="KW-1185">Reference proteome</keyword>
<gene>
    <name evidence="1" type="ORF">PS9374_07057</name>
</gene>
<reference evidence="1 2" key="1">
    <citation type="journal article" date="2016" name="Genome Announc.">
        <title>Draft Genome Sequence of Planomonospora sphaerica JCM9374, a Rare Actinomycete.</title>
        <authorList>
            <person name="Dohra H."/>
            <person name="Suzuki T."/>
            <person name="Inoue Y."/>
            <person name="Kodani S."/>
        </authorList>
    </citation>
    <scope>NUCLEOTIDE SEQUENCE [LARGE SCALE GENOMIC DNA]</scope>
    <source>
        <strain evidence="1 2">JCM 9374</strain>
    </source>
</reference>
<sequence>MGADRITGGSFAAYVMPQTTCGRAPRFVTVYIGEKELFQALFPPLVTNALSYYLPFRLSEGLRLVPLGLVSSGGQR</sequence>
<protein>
    <submittedName>
        <fullName evidence="1">Uncharacterized protein</fullName>
    </submittedName>
</protein>
<dbReference type="AlphaFoldDB" id="A0A171DQM6"/>
<accession>A0A171DQM6</accession>
<organism evidence="1 2">
    <name type="scientific">Planomonospora sphaerica</name>
    <dbReference type="NCBI Taxonomy" id="161355"/>
    <lineage>
        <taxon>Bacteria</taxon>
        <taxon>Bacillati</taxon>
        <taxon>Actinomycetota</taxon>
        <taxon>Actinomycetes</taxon>
        <taxon>Streptosporangiales</taxon>
        <taxon>Streptosporangiaceae</taxon>
        <taxon>Planomonospora</taxon>
    </lineage>
</organism>
<evidence type="ECO:0000313" key="2">
    <source>
        <dbReference type="Proteomes" id="UP000077701"/>
    </source>
</evidence>
<evidence type="ECO:0000313" key="1">
    <source>
        <dbReference type="EMBL" id="GAT71366.1"/>
    </source>
</evidence>